<feature type="region of interest" description="Disordered" evidence="1">
    <location>
        <begin position="1058"/>
        <end position="1092"/>
    </location>
</feature>
<feature type="region of interest" description="Disordered" evidence="1">
    <location>
        <begin position="13"/>
        <end position="59"/>
    </location>
</feature>
<feature type="compositionally biased region" description="Basic and acidic residues" evidence="1">
    <location>
        <begin position="16"/>
        <end position="46"/>
    </location>
</feature>
<dbReference type="Proteomes" id="UP000050424">
    <property type="component" value="Unassembled WGS sequence"/>
</dbReference>
<keyword evidence="3" id="KW-1185">Reference proteome</keyword>
<proteinExistence type="predicted"/>
<feature type="region of interest" description="Disordered" evidence="1">
    <location>
        <begin position="659"/>
        <end position="678"/>
    </location>
</feature>
<evidence type="ECO:0000313" key="2">
    <source>
        <dbReference type="EMBL" id="KPM45863.1"/>
    </source>
</evidence>
<feature type="compositionally biased region" description="Basic and acidic residues" evidence="1">
    <location>
        <begin position="1073"/>
        <end position="1086"/>
    </location>
</feature>
<feature type="compositionally biased region" description="Basic residues" evidence="1">
    <location>
        <begin position="273"/>
        <end position="285"/>
    </location>
</feature>
<evidence type="ECO:0000256" key="1">
    <source>
        <dbReference type="SAM" id="MobiDB-lite"/>
    </source>
</evidence>
<sequence length="1092" mass="119235">MAGLLLRRLVTPSRAKSKDEHDWDHIRESDDLSVAKKSSQRKERARSWMPSTKKKRSSTVPITIHRVHSIHRISNPLPHVFADISCNSSYTSLLSSEAKRDSIGWAPPPNRRAVSALCLPEQGQRHQHPSAPKRPVRPENELLDFPDEDVLFLQKRPTSTLSLSVTGADQTKSLFLRSQSPLSNKESLTVATKDVEHLILETEEAFKAVGTSLENVRPTSRTFELSATSATPAPLSLTHKHTQSMPLPLRYNRTPKSKCGLSPPPLAPPIRRASVKKPMRNKSIKKSSFGGSRRRRSLIPGPRWALSENMTGILTGQRFKRIEADEMLTSKQLEQLKINREQALIQKEKLSKARRSSDSTSSLRSENPDTPAEPFHLQDLPERIGAAGVKAATTFVEAAPSSVALDRDVDVIHEDFSLPSNGLRDDGNSDCLRRQLTDENEASNTDADSIPLLPPKNPARFGASPHHAPLSSVPEVLVTPPQKPLPKPPKKQRAQRVPSLKTEEKDGILHLKSTPFTLTKPLFRHGPITVSKTEVCQGVKAMDDTLDWTSFQMAILCGAGDLFQDLTQEEDAKQVDDITAWFGSFGFETHGQLISEDVPAPSLRGSTLSSTPSTVDMDMDLPIPVGSEYPSGFWNSPSSGPSTSKEKFYNNTGLKRWMGEGRPKRYTSRSSMDSPPLSPMLPLVVPAGDLHGGDTAEPVPMGFNLHHDLGDFLRWEAENVYATGFSDGGTTRDVNHSAMTNSALSPVPWEGGNPQSNQHMIILAAFALIGIVHILARMNPDRQPAPHRRDGAMHKPRLIENFLAEDGYGDVYEAHDAYEAECEAEYEALRTARITFGNTAGTTVTGYPSKGGTYALGGCTAVELAFLGVDRFAAAQREEEEEEEDAFCARMRQLGARWSGDGGAGPEPVLYVGWPAGGGVWAVRRSYRAGPLGKGLGRISNAVTMAERCAVIEQLGGVFYADPRECPDLDLDGTMEYEVKMGSAEAGMGEDGGGGDDGSFVLVVPDEMSAAKILHFALLIDRVVHDVAAYEDRRAREALVAAQQARIAAAAEAQANAASDAAGMDGVQASPDPEVRVRRARDDRIGVTRRAR</sequence>
<feature type="region of interest" description="Disordered" evidence="1">
    <location>
        <begin position="253"/>
        <end position="302"/>
    </location>
</feature>
<feature type="compositionally biased region" description="Basic and acidic residues" evidence="1">
    <location>
        <begin position="347"/>
        <end position="357"/>
    </location>
</feature>
<evidence type="ECO:0000313" key="3">
    <source>
        <dbReference type="Proteomes" id="UP000050424"/>
    </source>
</evidence>
<dbReference type="EMBL" id="LKCW01000004">
    <property type="protein sequence ID" value="KPM45863.1"/>
    <property type="molecule type" value="Genomic_DNA"/>
</dbReference>
<feature type="compositionally biased region" description="Low complexity" evidence="1">
    <location>
        <begin position="668"/>
        <end position="678"/>
    </location>
</feature>
<dbReference type="OrthoDB" id="5244857at2759"/>
<dbReference type="AlphaFoldDB" id="A0A0P7BWD4"/>
<name>A0A0P7BWD4_9HYPO</name>
<reference evidence="2 3" key="1">
    <citation type="submission" date="2015-09" db="EMBL/GenBank/DDBJ databases">
        <title>Draft genome of a European isolate of the apple canker pathogen Neonectria ditissima.</title>
        <authorList>
            <person name="Gomez-Cortecero A."/>
            <person name="Harrison R.J."/>
            <person name="Armitage A.D."/>
        </authorList>
    </citation>
    <scope>NUCLEOTIDE SEQUENCE [LARGE SCALE GENOMIC DNA]</scope>
    <source>
        <strain evidence="2 3">R09/05</strain>
    </source>
</reference>
<organism evidence="2 3">
    <name type="scientific">Neonectria ditissima</name>
    <dbReference type="NCBI Taxonomy" id="78410"/>
    <lineage>
        <taxon>Eukaryota</taxon>
        <taxon>Fungi</taxon>
        <taxon>Dikarya</taxon>
        <taxon>Ascomycota</taxon>
        <taxon>Pezizomycotina</taxon>
        <taxon>Sordariomycetes</taxon>
        <taxon>Hypocreomycetidae</taxon>
        <taxon>Hypocreales</taxon>
        <taxon>Nectriaceae</taxon>
        <taxon>Neonectria</taxon>
    </lineage>
</organism>
<feature type="compositionally biased region" description="Polar residues" evidence="1">
    <location>
        <begin position="604"/>
        <end position="614"/>
    </location>
</feature>
<comment type="caution">
    <text evidence="2">The sequence shown here is derived from an EMBL/GenBank/DDBJ whole genome shotgun (WGS) entry which is preliminary data.</text>
</comment>
<accession>A0A0P7BWD4</accession>
<feature type="region of interest" description="Disordered" evidence="1">
    <location>
        <begin position="438"/>
        <end position="502"/>
    </location>
</feature>
<dbReference type="STRING" id="78410.A0A0P7BWD4"/>
<gene>
    <name evidence="2" type="ORF">AK830_g607</name>
</gene>
<feature type="region of interest" description="Disordered" evidence="1">
    <location>
        <begin position="597"/>
        <end position="616"/>
    </location>
</feature>
<protein>
    <submittedName>
        <fullName evidence="2">Uncharacterized protein</fullName>
    </submittedName>
</protein>
<feature type="region of interest" description="Disordered" evidence="1">
    <location>
        <begin position="347"/>
        <end position="376"/>
    </location>
</feature>